<protein>
    <submittedName>
        <fullName evidence="2">6464_t:CDS:1</fullName>
    </submittedName>
</protein>
<feature type="non-terminal residue" evidence="2">
    <location>
        <position position="97"/>
    </location>
</feature>
<gene>
    <name evidence="2" type="ORF">RFULGI_LOCUS11050</name>
</gene>
<dbReference type="OrthoDB" id="2439586at2759"/>
<sequence>MNGLEMDLIAQWILEAWHNVDFNFIQKAFKVCGISNSQDGKKDYLIFDYDKLGQCTNLRNYIYTQDEFENYGESSSASVNESSSASISESSSASISE</sequence>
<accession>A0A9N9I0A3</accession>
<keyword evidence="3" id="KW-1185">Reference proteome</keyword>
<evidence type="ECO:0000313" key="2">
    <source>
        <dbReference type="EMBL" id="CAG8714323.1"/>
    </source>
</evidence>
<organism evidence="2 3">
    <name type="scientific">Racocetra fulgida</name>
    <dbReference type="NCBI Taxonomy" id="60492"/>
    <lineage>
        <taxon>Eukaryota</taxon>
        <taxon>Fungi</taxon>
        <taxon>Fungi incertae sedis</taxon>
        <taxon>Mucoromycota</taxon>
        <taxon>Glomeromycotina</taxon>
        <taxon>Glomeromycetes</taxon>
        <taxon>Diversisporales</taxon>
        <taxon>Gigasporaceae</taxon>
        <taxon>Racocetra</taxon>
    </lineage>
</organism>
<dbReference type="AlphaFoldDB" id="A0A9N9I0A3"/>
<name>A0A9N9I0A3_9GLOM</name>
<dbReference type="Proteomes" id="UP000789396">
    <property type="component" value="Unassembled WGS sequence"/>
</dbReference>
<feature type="region of interest" description="Disordered" evidence="1">
    <location>
        <begin position="74"/>
        <end position="97"/>
    </location>
</feature>
<evidence type="ECO:0000313" key="3">
    <source>
        <dbReference type="Proteomes" id="UP000789396"/>
    </source>
</evidence>
<evidence type="ECO:0000256" key="1">
    <source>
        <dbReference type="SAM" id="MobiDB-lite"/>
    </source>
</evidence>
<proteinExistence type="predicted"/>
<dbReference type="EMBL" id="CAJVPZ010023115">
    <property type="protein sequence ID" value="CAG8714323.1"/>
    <property type="molecule type" value="Genomic_DNA"/>
</dbReference>
<reference evidence="2" key="1">
    <citation type="submission" date="2021-06" db="EMBL/GenBank/DDBJ databases">
        <authorList>
            <person name="Kallberg Y."/>
            <person name="Tangrot J."/>
            <person name="Rosling A."/>
        </authorList>
    </citation>
    <scope>NUCLEOTIDE SEQUENCE</scope>
    <source>
        <strain evidence="2">IN212</strain>
    </source>
</reference>
<comment type="caution">
    <text evidence="2">The sequence shown here is derived from an EMBL/GenBank/DDBJ whole genome shotgun (WGS) entry which is preliminary data.</text>
</comment>